<dbReference type="EMBL" id="WITJ01000005">
    <property type="protein sequence ID" value="MQW39142.1"/>
    <property type="molecule type" value="Genomic_DNA"/>
</dbReference>
<comment type="catalytic activity">
    <reaction evidence="1 9">
        <text>(2S)-2-acetolactate + H(+) = (R)-acetoin + CO2</text>
        <dbReference type="Rhea" id="RHEA:21580"/>
        <dbReference type="ChEBI" id="CHEBI:15378"/>
        <dbReference type="ChEBI" id="CHEBI:15686"/>
        <dbReference type="ChEBI" id="CHEBI:16526"/>
        <dbReference type="ChEBI" id="CHEBI:58476"/>
        <dbReference type="EC" id="4.1.1.5"/>
    </reaction>
</comment>
<dbReference type="AlphaFoldDB" id="A0A7X2D156"/>
<keyword evidence="11" id="KW-1185">Reference proteome</keyword>
<evidence type="ECO:0000256" key="5">
    <source>
        <dbReference type="ARBA" id="ARBA00020164"/>
    </source>
</evidence>
<reference evidence="10 11" key="1">
    <citation type="submission" date="2019-10" db="EMBL/GenBank/DDBJ databases">
        <authorList>
            <person name="Dong K."/>
        </authorList>
    </citation>
    <scope>NUCLEOTIDE SEQUENCE [LARGE SCALE GENOMIC DNA]</scope>
    <source>
        <strain evidence="10 11">DSM 28960</strain>
    </source>
</reference>
<dbReference type="PANTHER" id="PTHR35524:SF1">
    <property type="entry name" value="ALPHA-ACETOLACTATE DECARBOXYLASE"/>
    <property type="match status" value="1"/>
</dbReference>
<accession>A0A7X2D156</accession>
<dbReference type="PANTHER" id="PTHR35524">
    <property type="entry name" value="ALPHA-ACETOLACTATE DECARBOXYLASE"/>
    <property type="match status" value="1"/>
</dbReference>
<protein>
    <recommendedName>
        <fullName evidence="5 9">Alpha-acetolactate decarboxylase</fullName>
        <ecNumber evidence="4 9">4.1.1.5</ecNumber>
    </recommendedName>
</protein>
<dbReference type="GO" id="GO:0045151">
    <property type="term" value="P:acetoin biosynthetic process"/>
    <property type="evidence" value="ECO:0007669"/>
    <property type="project" value="UniProtKB-UniRule"/>
</dbReference>
<dbReference type="SUPFAM" id="SSF117856">
    <property type="entry name" value="AF0104/ALDC/Ptd012-like"/>
    <property type="match status" value="1"/>
</dbReference>
<dbReference type="Pfam" id="PF03306">
    <property type="entry name" value="AAL_decarboxy"/>
    <property type="match status" value="1"/>
</dbReference>
<evidence type="ECO:0000313" key="11">
    <source>
        <dbReference type="Proteomes" id="UP000439550"/>
    </source>
</evidence>
<comment type="pathway">
    <text evidence="2 9">Polyol metabolism; (R,R)-butane-2,3-diol biosynthesis; (R,R)-butane-2,3-diol from pyruvate: step 2/3.</text>
</comment>
<dbReference type="Proteomes" id="UP000439550">
    <property type="component" value="Unassembled WGS sequence"/>
</dbReference>
<comment type="caution">
    <text evidence="10">The sequence shown here is derived from an EMBL/GenBank/DDBJ whole genome shotgun (WGS) entry which is preliminary data.</text>
</comment>
<dbReference type="InterPro" id="IPR005128">
    <property type="entry name" value="Acetolactate_a_deCO2ase"/>
</dbReference>
<evidence type="ECO:0000256" key="4">
    <source>
        <dbReference type="ARBA" id="ARBA00013204"/>
    </source>
</evidence>
<evidence type="ECO:0000256" key="3">
    <source>
        <dbReference type="ARBA" id="ARBA00007106"/>
    </source>
</evidence>
<evidence type="ECO:0000256" key="1">
    <source>
        <dbReference type="ARBA" id="ARBA00001784"/>
    </source>
</evidence>
<evidence type="ECO:0000256" key="6">
    <source>
        <dbReference type="ARBA" id="ARBA00022793"/>
    </source>
</evidence>
<dbReference type="OrthoDB" id="8612680at2"/>
<evidence type="ECO:0000256" key="7">
    <source>
        <dbReference type="ARBA" id="ARBA00023061"/>
    </source>
</evidence>
<dbReference type="GO" id="GO:0047605">
    <property type="term" value="F:acetolactate decarboxylase activity"/>
    <property type="evidence" value="ECO:0007669"/>
    <property type="project" value="UniProtKB-UniRule"/>
</dbReference>
<name>A0A7X2D156_9LACT</name>
<evidence type="ECO:0000313" key="10">
    <source>
        <dbReference type="EMBL" id="MQW39142.1"/>
    </source>
</evidence>
<organism evidence="10 11">
    <name type="scientific">Lactococcus hircilactis</name>
    <dbReference type="NCBI Taxonomy" id="1494462"/>
    <lineage>
        <taxon>Bacteria</taxon>
        <taxon>Bacillati</taxon>
        <taxon>Bacillota</taxon>
        <taxon>Bacilli</taxon>
        <taxon>Lactobacillales</taxon>
        <taxon>Streptococcaceae</taxon>
        <taxon>Lactococcus</taxon>
    </lineage>
</organism>
<dbReference type="EC" id="4.1.1.5" evidence="4 9"/>
<evidence type="ECO:0000256" key="2">
    <source>
        <dbReference type="ARBA" id="ARBA00005170"/>
    </source>
</evidence>
<evidence type="ECO:0000256" key="9">
    <source>
        <dbReference type="PIRNR" id="PIRNR001332"/>
    </source>
</evidence>
<dbReference type="UniPathway" id="UPA00626">
    <property type="reaction ID" value="UER00678"/>
</dbReference>
<keyword evidence="7 9" id="KW-0005">Acetoin biosynthesis</keyword>
<keyword evidence="6 9" id="KW-0210">Decarboxylase</keyword>
<sequence>MKKADKMKKSKIFQHNSYTTLYGGFYEGTITAKEVLTHGAYGIGTLDGADGEVIILNGHVYQGDSKNQVRLVSADETMPYAATVEHHASVHLEHQTLSQETLLSVLTEKISSPNVPHTVLISGQFSKIEISSKPPKNTAPYLEILAHQPHFTKTQIKGVIVGIWSPKHLESLYGNGFHLHFLSTDKTFGAHLVDFSAENVTVEFGEVGTMTQEFSENNTTFNTMKF</sequence>
<evidence type="ECO:0000256" key="8">
    <source>
        <dbReference type="ARBA" id="ARBA00023239"/>
    </source>
</evidence>
<dbReference type="CDD" id="cd17299">
    <property type="entry name" value="acetolactate_decarboxylase"/>
    <property type="match status" value="1"/>
</dbReference>
<proteinExistence type="inferred from homology"/>
<keyword evidence="8 9" id="KW-0456">Lyase</keyword>
<gene>
    <name evidence="10" type="ORF">GHI93_04205</name>
</gene>
<dbReference type="PIRSF" id="PIRSF001332">
    <property type="entry name" value="Acetolac_decarb"/>
    <property type="match status" value="1"/>
</dbReference>
<dbReference type="Gene3D" id="3.30.1330.80">
    <property type="entry name" value="Hypothetical protein, similar to alpha- acetolactate decarboxylase, domain 2"/>
    <property type="match status" value="2"/>
</dbReference>
<comment type="similarity">
    <text evidence="3 9">Belongs to the alpha-acetolactate decarboxylase family.</text>
</comment>